<evidence type="ECO:0000313" key="2">
    <source>
        <dbReference type="EMBL" id="OHA73197.1"/>
    </source>
</evidence>
<evidence type="ECO:0000313" key="3">
    <source>
        <dbReference type="Proteomes" id="UP000176917"/>
    </source>
</evidence>
<reference evidence="2 3" key="1">
    <citation type="journal article" date="2016" name="Nat. Commun.">
        <title>Thousands of microbial genomes shed light on interconnected biogeochemical processes in an aquifer system.</title>
        <authorList>
            <person name="Anantharaman K."/>
            <person name="Brown C.T."/>
            <person name="Hug L.A."/>
            <person name="Sharon I."/>
            <person name="Castelle C.J."/>
            <person name="Probst A.J."/>
            <person name="Thomas B.C."/>
            <person name="Singh A."/>
            <person name="Wilkins M.J."/>
            <person name="Karaoz U."/>
            <person name="Brodie E.L."/>
            <person name="Williams K.H."/>
            <person name="Hubbard S.S."/>
            <person name="Banfield J.F."/>
        </authorList>
    </citation>
    <scope>NUCLEOTIDE SEQUENCE [LARGE SCALE GENOMIC DNA]</scope>
</reference>
<proteinExistence type="predicted"/>
<feature type="transmembrane region" description="Helical" evidence="1">
    <location>
        <begin position="7"/>
        <end position="23"/>
    </location>
</feature>
<evidence type="ECO:0008006" key="4">
    <source>
        <dbReference type="Google" id="ProtNLM"/>
    </source>
</evidence>
<feature type="transmembrane region" description="Helical" evidence="1">
    <location>
        <begin position="54"/>
        <end position="71"/>
    </location>
</feature>
<dbReference type="AlphaFoldDB" id="A0A1G2RK77"/>
<dbReference type="Pfam" id="PF20221">
    <property type="entry name" value="DUF6580"/>
    <property type="match status" value="1"/>
</dbReference>
<gene>
    <name evidence="2" type="ORF">A3B24_00995</name>
</gene>
<feature type="transmembrane region" description="Helical" evidence="1">
    <location>
        <begin position="144"/>
        <end position="163"/>
    </location>
</feature>
<feature type="transmembrane region" description="Helical" evidence="1">
    <location>
        <begin position="101"/>
        <end position="124"/>
    </location>
</feature>
<accession>A0A1G2RK77</accession>
<feature type="transmembrane region" description="Helical" evidence="1">
    <location>
        <begin position="29"/>
        <end position="47"/>
    </location>
</feature>
<dbReference type="STRING" id="1802461.A3B24_00995"/>
<evidence type="ECO:0000256" key="1">
    <source>
        <dbReference type="SAM" id="Phobius"/>
    </source>
</evidence>
<keyword evidence="1" id="KW-1133">Transmembrane helix</keyword>
<protein>
    <recommendedName>
        <fullName evidence="4">Rod shape-determining protein MreD</fullName>
    </recommendedName>
</protein>
<dbReference type="Proteomes" id="UP000176917">
    <property type="component" value="Unassembled WGS sequence"/>
</dbReference>
<name>A0A1G2RK77_9BACT</name>
<feature type="transmembrane region" description="Helical" evidence="1">
    <location>
        <begin position="77"/>
        <end position="94"/>
    </location>
</feature>
<dbReference type="EMBL" id="MHUG01000015">
    <property type="protein sequence ID" value="OHA73197.1"/>
    <property type="molecule type" value="Genomic_DNA"/>
</dbReference>
<sequence>MKLTHTQFLFLFVGIIAVLSFGVRLLPHAPNFTSLGALALFAGAYLARKHWLGLFVPLFIMFFSDLFIGFYDFKLMAVVYGSFLLYALIGRVLPKQNPLMVLGGALGGAVFFYLATNFAVWAFSPWYEKSFQGLMLSYTLALPFFRSMLAADLLFTGAFFGAFEFAKAFLFRAHQEKILA</sequence>
<organism evidence="2 3">
    <name type="scientific">Candidatus Wildermuthbacteria bacterium RIFCSPLOWO2_01_FULL_48_16</name>
    <dbReference type="NCBI Taxonomy" id="1802461"/>
    <lineage>
        <taxon>Bacteria</taxon>
        <taxon>Candidatus Wildermuthiibacteriota</taxon>
    </lineage>
</organism>
<keyword evidence="1" id="KW-0472">Membrane</keyword>
<dbReference type="InterPro" id="IPR046487">
    <property type="entry name" value="DUF6580"/>
</dbReference>
<comment type="caution">
    <text evidence="2">The sequence shown here is derived from an EMBL/GenBank/DDBJ whole genome shotgun (WGS) entry which is preliminary data.</text>
</comment>
<keyword evidence="1" id="KW-0812">Transmembrane</keyword>